<evidence type="ECO:0000313" key="2">
    <source>
        <dbReference type="EMBL" id="EAS85030.1"/>
    </source>
</evidence>
<proteinExistence type="predicted"/>
<dbReference type="AlphaFoldDB" id="Q1V148"/>
<protein>
    <submittedName>
        <fullName evidence="2">Predicted dithiol-disulfide isomerase involved in polyketide biosynthesis</fullName>
    </submittedName>
</protein>
<organism evidence="2 3">
    <name type="scientific">Pelagibacter ubique (strain HTCC1002)</name>
    <dbReference type="NCBI Taxonomy" id="314261"/>
    <lineage>
        <taxon>Bacteria</taxon>
        <taxon>Pseudomonadati</taxon>
        <taxon>Pseudomonadota</taxon>
        <taxon>Alphaproteobacteria</taxon>
        <taxon>Candidatus Pelagibacterales</taxon>
        <taxon>Candidatus Pelagibacteraceae</taxon>
        <taxon>Candidatus Pelagibacter</taxon>
    </lineage>
</organism>
<evidence type="ECO:0000313" key="3">
    <source>
        <dbReference type="Proteomes" id="UP000005306"/>
    </source>
</evidence>
<dbReference type="InterPro" id="IPR001853">
    <property type="entry name" value="DSBA-like_thioredoxin_dom"/>
</dbReference>
<feature type="domain" description="DSBA-like thioredoxin" evidence="1">
    <location>
        <begin position="19"/>
        <end position="216"/>
    </location>
</feature>
<dbReference type="GO" id="GO:0016491">
    <property type="term" value="F:oxidoreductase activity"/>
    <property type="evidence" value="ECO:0007669"/>
    <property type="project" value="InterPro"/>
</dbReference>
<dbReference type="InterPro" id="IPR036249">
    <property type="entry name" value="Thioredoxin-like_sf"/>
</dbReference>
<gene>
    <name evidence="2" type="ORF">PU1002_04896</name>
</gene>
<reference evidence="2 3" key="1">
    <citation type="submission" date="2006-04" db="EMBL/GenBank/DDBJ databases">
        <authorList>
            <person name="Giovannoni S.J."/>
            <person name="Cho J.-C."/>
            <person name="Ferriera S."/>
            <person name="Johnson J."/>
            <person name="Kravitz S."/>
            <person name="Halpern A."/>
            <person name="Remington K."/>
            <person name="Beeson K."/>
            <person name="Tran B."/>
            <person name="Rogers Y.-H."/>
            <person name="Friedman R."/>
            <person name="Venter J.C."/>
        </authorList>
    </citation>
    <scope>NUCLEOTIDE SEQUENCE [LARGE SCALE GENOMIC DNA]</scope>
    <source>
        <strain evidence="2 3">HTCC1002</strain>
    </source>
</reference>
<sequence length="221" mass="25364">MKDLLTFIKKNFVHKFMKIKVFADTICGWCFIGQARLNRALKAFPETKFEIEHIPFQLNTDMPKEGIERSKYLEIKFGGKEFAQPMYDRMTEEASKENLNFNLDKIKKTPNTVFSHLLIKLAKQSNVHNEIKEKIYQSYFIEGLDIGDKEILINIGKEFNINAGVINDFFNSKNIEEVNSYISVAREKEINGVPFFEIGADFISGAQSSANLESTIKSNLS</sequence>
<dbReference type="GO" id="GO:0016853">
    <property type="term" value="F:isomerase activity"/>
    <property type="evidence" value="ECO:0007669"/>
    <property type="project" value="UniProtKB-KW"/>
</dbReference>
<dbReference type="Proteomes" id="UP000005306">
    <property type="component" value="Unassembled WGS sequence"/>
</dbReference>
<dbReference type="Pfam" id="PF01323">
    <property type="entry name" value="DSBA"/>
    <property type="match status" value="1"/>
</dbReference>
<evidence type="ECO:0000259" key="1">
    <source>
        <dbReference type="Pfam" id="PF01323"/>
    </source>
</evidence>
<name>Q1V148_PELU1</name>
<dbReference type="PANTHER" id="PTHR13887:SF41">
    <property type="entry name" value="THIOREDOXIN SUPERFAMILY PROTEIN"/>
    <property type="match status" value="1"/>
</dbReference>
<dbReference type="Gene3D" id="3.40.30.10">
    <property type="entry name" value="Glutaredoxin"/>
    <property type="match status" value="1"/>
</dbReference>
<dbReference type="HOGENOM" id="CLU_069253_0_4_5"/>
<dbReference type="PANTHER" id="PTHR13887">
    <property type="entry name" value="GLUTATHIONE S-TRANSFERASE KAPPA"/>
    <property type="match status" value="1"/>
</dbReference>
<dbReference type="EMBL" id="AAPV01000001">
    <property type="protein sequence ID" value="EAS85030.1"/>
    <property type="molecule type" value="Genomic_DNA"/>
</dbReference>
<accession>Q1V148</accession>
<dbReference type="SUPFAM" id="SSF52833">
    <property type="entry name" value="Thioredoxin-like"/>
    <property type="match status" value="1"/>
</dbReference>
<comment type="caution">
    <text evidence="2">The sequence shown here is derived from an EMBL/GenBank/DDBJ whole genome shotgun (WGS) entry which is preliminary data.</text>
</comment>
<dbReference type="CDD" id="cd03024">
    <property type="entry name" value="DsbA_FrnE"/>
    <property type="match status" value="1"/>
</dbReference>
<keyword evidence="2" id="KW-0413">Isomerase</keyword>